<dbReference type="AlphaFoldDB" id="A0AAD7MFN6"/>
<name>A0AAD7MFN6_9AGAR</name>
<gene>
    <name evidence="1" type="ORF">B0H16DRAFT_1477931</name>
</gene>
<accession>A0AAD7MFN6</accession>
<comment type="caution">
    <text evidence="1">The sequence shown here is derived from an EMBL/GenBank/DDBJ whole genome shotgun (WGS) entry which is preliminary data.</text>
</comment>
<dbReference type="EMBL" id="JARKIB010000322">
    <property type="protein sequence ID" value="KAJ7714625.1"/>
    <property type="molecule type" value="Genomic_DNA"/>
</dbReference>
<organism evidence="1 2">
    <name type="scientific">Mycena metata</name>
    <dbReference type="NCBI Taxonomy" id="1033252"/>
    <lineage>
        <taxon>Eukaryota</taxon>
        <taxon>Fungi</taxon>
        <taxon>Dikarya</taxon>
        <taxon>Basidiomycota</taxon>
        <taxon>Agaricomycotina</taxon>
        <taxon>Agaricomycetes</taxon>
        <taxon>Agaricomycetidae</taxon>
        <taxon>Agaricales</taxon>
        <taxon>Marasmiineae</taxon>
        <taxon>Mycenaceae</taxon>
        <taxon>Mycena</taxon>
    </lineage>
</organism>
<feature type="non-terminal residue" evidence="1">
    <location>
        <position position="102"/>
    </location>
</feature>
<dbReference type="Proteomes" id="UP001215598">
    <property type="component" value="Unassembled WGS sequence"/>
</dbReference>
<proteinExistence type="predicted"/>
<evidence type="ECO:0000313" key="2">
    <source>
        <dbReference type="Proteomes" id="UP001215598"/>
    </source>
</evidence>
<sequence>RFRHDGAVWAGLAEREEKRNGGANGASTFARMQAAMHRRLEYNASVIFKKSSLGAHHDWVSSSSFEELVTKIDAWREVVFKWMDDMGVQGFLMQYFDPLPNN</sequence>
<reference evidence="1" key="1">
    <citation type="submission" date="2023-03" db="EMBL/GenBank/DDBJ databases">
        <title>Massive genome expansion in bonnet fungi (Mycena s.s.) driven by repeated elements and novel gene families across ecological guilds.</title>
        <authorList>
            <consortium name="Lawrence Berkeley National Laboratory"/>
            <person name="Harder C.B."/>
            <person name="Miyauchi S."/>
            <person name="Viragh M."/>
            <person name="Kuo A."/>
            <person name="Thoen E."/>
            <person name="Andreopoulos B."/>
            <person name="Lu D."/>
            <person name="Skrede I."/>
            <person name="Drula E."/>
            <person name="Henrissat B."/>
            <person name="Morin E."/>
            <person name="Kohler A."/>
            <person name="Barry K."/>
            <person name="LaButti K."/>
            <person name="Morin E."/>
            <person name="Salamov A."/>
            <person name="Lipzen A."/>
            <person name="Mereny Z."/>
            <person name="Hegedus B."/>
            <person name="Baldrian P."/>
            <person name="Stursova M."/>
            <person name="Weitz H."/>
            <person name="Taylor A."/>
            <person name="Grigoriev I.V."/>
            <person name="Nagy L.G."/>
            <person name="Martin F."/>
            <person name="Kauserud H."/>
        </authorList>
    </citation>
    <scope>NUCLEOTIDE SEQUENCE</scope>
    <source>
        <strain evidence="1">CBHHK182m</strain>
    </source>
</reference>
<protein>
    <submittedName>
        <fullName evidence="1">Uncharacterized protein</fullName>
    </submittedName>
</protein>
<evidence type="ECO:0000313" key="1">
    <source>
        <dbReference type="EMBL" id="KAJ7714625.1"/>
    </source>
</evidence>
<keyword evidence="2" id="KW-1185">Reference proteome</keyword>